<feature type="compositionally biased region" description="Polar residues" evidence="1">
    <location>
        <begin position="572"/>
        <end position="586"/>
    </location>
</feature>
<organism evidence="3 4">
    <name type="scientific">Thelephora terrestris</name>
    <dbReference type="NCBI Taxonomy" id="56493"/>
    <lineage>
        <taxon>Eukaryota</taxon>
        <taxon>Fungi</taxon>
        <taxon>Dikarya</taxon>
        <taxon>Basidiomycota</taxon>
        <taxon>Agaricomycotina</taxon>
        <taxon>Agaricomycetes</taxon>
        <taxon>Thelephorales</taxon>
        <taxon>Thelephoraceae</taxon>
        <taxon>Thelephora</taxon>
    </lineage>
</organism>
<gene>
    <name evidence="3" type="ORF">BJ322DRAFT_1075940</name>
</gene>
<keyword evidence="2" id="KW-0812">Transmembrane</keyword>
<keyword evidence="2" id="KW-0472">Membrane</keyword>
<name>A0A9P6HB01_9AGAM</name>
<keyword evidence="2" id="KW-1133">Transmembrane helix</keyword>
<accession>A0A9P6HB01</accession>
<feature type="transmembrane region" description="Helical" evidence="2">
    <location>
        <begin position="254"/>
        <end position="275"/>
    </location>
</feature>
<feature type="compositionally biased region" description="Polar residues" evidence="1">
    <location>
        <begin position="207"/>
        <end position="221"/>
    </location>
</feature>
<feature type="compositionally biased region" description="Polar residues" evidence="1">
    <location>
        <begin position="615"/>
        <end position="638"/>
    </location>
</feature>
<evidence type="ECO:0000256" key="1">
    <source>
        <dbReference type="SAM" id="MobiDB-lite"/>
    </source>
</evidence>
<keyword evidence="4" id="KW-1185">Reference proteome</keyword>
<dbReference type="OrthoDB" id="10593732at2759"/>
<feature type="compositionally biased region" description="Low complexity" evidence="1">
    <location>
        <begin position="411"/>
        <end position="423"/>
    </location>
</feature>
<dbReference type="Proteomes" id="UP000736335">
    <property type="component" value="Unassembled WGS sequence"/>
</dbReference>
<feature type="compositionally biased region" description="Polar residues" evidence="1">
    <location>
        <begin position="74"/>
        <end position="102"/>
    </location>
</feature>
<proteinExistence type="predicted"/>
<feature type="region of interest" description="Disordered" evidence="1">
    <location>
        <begin position="535"/>
        <end position="590"/>
    </location>
</feature>
<feature type="region of interest" description="Disordered" evidence="1">
    <location>
        <begin position="309"/>
        <end position="521"/>
    </location>
</feature>
<sequence>MSGDDTESLDTSSAFSRSRIPPFFTRSHHRSFSTFSTETATDFPVSTPAFSTSFDVSSLPTPTQTDDSTDTDVFPSSTGTLDTSTPTSGDFDPSSLTSTDVSSPVAWPTDLTSSSGLPPFDSSITIDPSTVLPDSSTPTIVPDSSTFSLISSDDPFPSFSSTSSDSLLSTDPFSTSDSTFTTSDLPLTTPSPSPTPSTSVSITSPPIQNIPTSSPTVLPQLSSSRSSSPSPVVTTSFPSFSASPQSRSTNTGTVVAATTGAIALAILLALLAIFCRMRHTKRIRQRAGQDPFIDLDLDGEMIGANQPLIIGDNPGPAGAGYSDPYTDDSQPRARSLSVTTGPGTSLARSNNSLQAVVGSTPTPDLGGGAAAGYYNQLQPTDRRSPPPKLPSSGIAQYRSHQALPQVQTQHPSEPSISRQSSPSFDAGAIAYIRGNDQTTGPGPTSPEHPSPENVGGHRLISAFSAGSGLSPQYSSPVPPPNIDEMWRSSPDPIRASSSYRPSIDRRRSFTPSVGGHVHDPGDTVVIAPVDVLTQSPTPSVTNLGSGVSDPHTSHGRNFGSRPSPITEVTEMPSHSQEGSNNSGGTWSSVRSVDSSVYSPVVMKAQRVHLTPTALSIVSPTPSSGSNYGESIPSLGSTSQFPQPPPLPMLPPPQVQPLSLGKKRSAQATA</sequence>
<comment type="caution">
    <text evidence="3">The sequence shown here is derived from an EMBL/GenBank/DDBJ whole genome shotgun (WGS) entry which is preliminary data.</text>
</comment>
<feature type="compositionally biased region" description="Polar residues" evidence="1">
    <location>
        <begin position="336"/>
        <end position="362"/>
    </location>
</feature>
<feature type="compositionally biased region" description="Low complexity" evidence="1">
    <location>
        <begin position="222"/>
        <end position="241"/>
    </location>
</feature>
<evidence type="ECO:0000313" key="4">
    <source>
        <dbReference type="Proteomes" id="UP000736335"/>
    </source>
</evidence>
<evidence type="ECO:0000313" key="3">
    <source>
        <dbReference type="EMBL" id="KAF9782391.1"/>
    </source>
</evidence>
<evidence type="ECO:0000256" key="2">
    <source>
        <dbReference type="SAM" id="Phobius"/>
    </source>
</evidence>
<reference evidence="3" key="1">
    <citation type="journal article" date="2020" name="Nat. Commun.">
        <title>Large-scale genome sequencing of mycorrhizal fungi provides insights into the early evolution of symbiotic traits.</title>
        <authorList>
            <person name="Miyauchi S."/>
            <person name="Kiss E."/>
            <person name="Kuo A."/>
            <person name="Drula E."/>
            <person name="Kohler A."/>
            <person name="Sanchez-Garcia M."/>
            <person name="Morin E."/>
            <person name="Andreopoulos B."/>
            <person name="Barry K.W."/>
            <person name="Bonito G."/>
            <person name="Buee M."/>
            <person name="Carver A."/>
            <person name="Chen C."/>
            <person name="Cichocki N."/>
            <person name="Clum A."/>
            <person name="Culley D."/>
            <person name="Crous P.W."/>
            <person name="Fauchery L."/>
            <person name="Girlanda M."/>
            <person name="Hayes R.D."/>
            <person name="Keri Z."/>
            <person name="LaButti K."/>
            <person name="Lipzen A."/>
            <person name="Lombard V."/>
            <person name="Magnuson J."/>
            <person name="Maillard F."/>
            <person name="Murat C."/>
            <person name="Nolan M."/>
            <person name="Ohm R.A."/>
            <person name="Pangilinan J."/>
            <person name="Pereira M.F."/>
            <person name="Perotto S."/>
            <person name="Peter M."/>
            <person name="Pfister S."/>
            <person name="Riley R."/>
            <person name="Sitrit Y."/>
            <person name="Stielow J.B."/>
            <person name="Szollosi G."/>
            <person name="Zifcakova L."/>
            <person name="Stursova M."/>
            <person name="Spatafora J.W."/>
            <person name="Tedersoo L."/>
            <person name="Vaario L.M."/>
            <person name="Yamada A."/>
            <person name="Yan M."/>
            <person name="Wang P."/>
            <person name="Xu J."/>
            <person name="Bruns T."/>
            <person name="Baldrian P."/>
            <person name="Vilgalys R."/>
            <person name="Dunand C."/>
            <person name="Henrissat B."/>
            <person name="Grigoriev I.V."/>
            <person name="Hibbett D."/>
            <person name="Nagy L.G."/>
            <person name="Martin F.M."/>
        </authorList>
    </citation>
    <scope>NUCLEOTIDE SEQUENCE</scope>
    <source>
        <strain evidence="3">UH-Tt-Lm1</strain>
    </source>
</reference>
<feature type="compositionally biased region" description="Low complexity" evidence="1">
    <location>
        <begin position="196"/>
        <end position="206"/>
    </location>
</feature>
<feature type="compositionally biased region" description="Pro residues" evidence="1">
    <location>
        <begin position="641"/>
        <end position="654"/>
    </location>
</feature>
<feature type="region of interest" description="Disordered" evidence="1">
    <location>
        <begin position="178"/>
        <end position="250"/>
    </location>
</feature>
<feature type="compositionally biased region" description="Polar residues" evidence="1">
    <location>
        <begin position="398"/>
        <end position="410"/>
    </location>
</feature>
<feature type="compositionally biased region" description="Polar residues" evidence="1">
    <location>
        <begin position="535"/>
        <end position="545"/>
    </location>
</feature>
<feature type="region of interest" description="Disordered" evidence="1">
    <location>
        <begin position="52"/>
        <end position="138"/>
    </location>
</feature>
<dbReference type="AlphaFoldDB" id="A0A9P6HB01"/>
<protein>
    <submittedName>
        <fullName evidence="3">Uncharacterized protein</fullName>
    </submittedName>
</protein>
<dbReference type="EMBL" id="WIUZ02000012">
    <property type="protein sequence ID" value="KAF9782391.1"/>
    <property type="molecule type" value="Genomic_DNA"/>
</dbReference>
<feature type="compositionally biased region" description="Low complexity" evidence="1">
    <location>
        <begin position="178"/>
        <end position="188"/>
    </location>
</feature>
<feature type="region of interest" description="Disordered" evidence="1">
    <location>
        <begin position="615"/>
        <end position="669"/>
    </location>
</feature>
<feature type="compositionally biased region" description="Polar residues" evidence="1">
    <location>
        <begin position="110"/>
        <end position="138"/>
    </location>
</feature>
<reference evidence="3" key="2">
    <citation type="submission" date="2020-11" db="EMBL/GenBank/DDBJ databases">
        <authorList>
            <consortium name="DOE Joint Genome Institute"/>
            <person name="Kuo A."/>
            <person name="Miyauchi S."/>
            <person name="Kiss E."/>
            <person name="Drula E."/>
            <person name="Kohler A."/>
            <person name="Sanchez-Garcia M."/>
            <person name="Andreopoulos B."/>
            <person name="Barry K.W."/>
            <person name="Bonito G."/>
            <person name="Buee M."/>
            <person name="Carver A."/>
            <person name="Chen C."/>
            <person name="Cichocki N."/>
            <person name="Clum A."/>
            <person name="Culley D."/>
            <person name="Crous P.W."/>
            <person name="Fauchery L."/>
            <person name="Girlanda M."/>
            <person name="Hayes R."/>
            <person name="Keri Z."/>
            <person name="Labutti K."/>
            <person name="Lipzen A."/>
            <person name="Lombard V."/>
            <person name="Magnuson J."/>
            <person name="Maillard F."/>
            <person name="Morin E."/>
            <person name="Murat C."/>
            <person name="Nolan M."/>
            <person name="Ohm R."/>
            <person name="Pangilinan J."/>
            <person name="Pereira M."/>
            <person name="Perotto S."/>
            <person name="Peter M."/>
            <person name="Riley R."/>
            <person name="Sitrit Y."/>
            <person name="Stielow B."/>
            <person name="Szollosi G."/>
            <person name="Zifcakova L."/>
            <person name="Stursova M."/>
            <person name="Spatafora J.W."/>
            <person name="Tedersoo L."/>
            <person name="Vaario L.-M."/>
            <person name="Yamada A."/>
            <person name="Yan M."/>
            <person name="Wang P."/>
            <person name="Xu J."/>
            <person name="Bruns T."/>
            <person name="Baldrian P."/>
            <person name="Vilgalys R."/>
            <person name="Henrissat B."/>
            <person name="Grigoriev I.V."/>
            <person name="Hibbett D."/>
            <person name="Nagy L.G."/>
            <person name="Martin F.M."/>
        </authorList>
    </citation>
    <scope>NUCLEOTIDE SEQUENCE</scope>
    <source>
        <strain evidence="3">UH-Tt-Lm1</strain>
    </source>
</reference>
<feature type="compositionally biased region" description="Basic residues" evidence="1">
    <location>
        <begin position="660"/>
        <end position="669"/>
    </location>
</feature>